<proteinExistence type="predicted"/>
<keyword evidence="2" id="KW-1185">Reference proteome</keyword>
<evidence type="ECO:0000313" key="1">
    <source>
        <dbReference type="EMBL" id="CEO89670.1"/>
    </source>
</evidence>
<reference evidence="2" key="1">
    <citation type="submission" date="2015-01" db="EMBL/GenBank/DDBJ databases">
        <authorList>
            <person name="Manzoor Shahid"/>
            <person name="Zubair Saima"/>
        </authorList>
    </citation>
    <scope>NUCLEOTIDE SEQUENCE [LARGE SCALE GENOMIC DNA]</scope>
    <source>
        <strain evidence="2">Sp3</strain>
    </source>
</reference>
<sequence>MVFGCSGDCSKALKILENVYLKWERLLLHLVGLNTLGKKYQHCAGEKPNWSDENGTNKTSLLFRPLLAGGSR</sequence>
<name>A0A0B7MHY2_9FIRM</name>
<protein>
    <submittedName>
        <fullName evidence="1">Uncharacterized protein</fullName>
    </submittedName>
</protein>
<accession>A0A0B7MHY2</accession>
<organism evidence="1 2">
    <name type="scientific">Syntrophaceticus schinkii</name>
    <dbReference type="NCBI Taxonomy" id="499207"/>
    <lineage>
        <taxon>Bacteria</taxon>
        <taxon>Bacillati</taxon>
        <taxon>Bacillota</taxon>
        <taxon>Clostridia</taxon>
        <taxon>Thermoanaerobacterales</taxon>
        <taxon>Thermoanaerobacterales Family III. Incertae Sedis</taxon>
        <taxon>Syntrophaceticus</taxon>
    </lineage>
</organism>
<dbReference type="AlphaFoldDB" id="A0A0B7MHY2"/>
<evidence type="ECO:0000313" key="2">
    <source>
        <dbReference type="Proteomes" id="UP000046155"/>
    </source>
</evidence>
<dbReference type="EMBL" id="CDRZ01000254">
    <property type="protein sequence ID" value="CEO89670.1"/>
    <property type="molecule type" value="Genomic_DNA"/>
</dbReference>
<dbReference type="Proteomes" id="UP000046155">
    <property type="component" value="Unassembled WGS sequence"/>
</dbReference>
<gene>
    <name evidence="1" type="ORF">SSCH_560003</name>
</gene>